<dbReference type="AlphaFoldDB" id="A0A8C5Q3W2"/>
<evidence type="ECO:0000313" key="4">
    <source>
        <dbReference type="Proteomes" id="UP000694569"/>
    </source>
</evidence>
<dbReference type="PROSITE" id="PS51450">
    <property type="entry name" value="LRR"/>
    <property type="match status" value="1"/>
</dbReference>
<dbReference type="InterPro" id="IPR001611">
    <property type="entry name" value="Leu-rich_rpt"/>
</dbReference>
<dbReference type="Ensembl" id="ENSLLET00000032382.1">
    <property type="protein sequence ID" value="ENSLLEP00000031180.1"/>
    <property type="gene ID" value="ENSLLEG00000019631.1"/>
</dbReference>
<dbReference type="SUPFAM" id="SSF52058">
    <property type="entry name" value="L domain-like"/>
    <property type="match status" value="1"/>
</dbReference>
<protein>
    <submittedName>
        <fullName evidence="3">Leucine rich repeat containing 20</fullName>
    </submittedName>
</protein>
<evidence type="ECO:0000256" key="2">
    <source>
        <dbReference type="ARBA" id="ARBA00022737"/>
    </source>
</evidence>
<accession>A0A8C5Q3W2</accession>
<evidence type="ECO:0000313" key="3">
    <source>
        <dbReference type="Ensembl" id="ENSLLEP00000031180.1"/>
    </source>
</evidence>
<dbReference type="PANTHER" id="PTHR48051:SF1">
    <property type="entry name" value="RAS SUPPRESSOR PROTEIN 1"/>
    <property type="match status" value="1"/>
</dbReference>
<dbReference type="GO" id="GO:0005737">
    <property type="term" value="C:cytoplasm"/>
    <property type="evidence" value="ECO:0007669"/>
    <property type="project" value="TreeGrafter"/>
</dbReference>
<dbReference type="OrthoDB" id="1060944at2759"/>
<reference evidence="3" key="1">
    <citation type="submission" date="2025-08" db="UniProtKB">
        <authorList>
            <consortium name="Ensembl"/>
        </authorList>
    </citation>
    <scope>IDENTIFICATION</scope>
</reference>
<dbReference type="Gene3D" id="3.80.10.10">
    <property type="entry name" value="Ribonuclease Inhibitor"/>
    <property type="match status" value="1"/>
</dbReference>
<dbReference type="Pfam" id="PF13855">
    <property type="entry name" value="LRR_8"/>
    <property type="match status" value="1"/>
</dbReference>
<name>A0A8C5Q3W2_9ANUR</name>
<evidence type="ECO:0000256" key="1">
    <source>
        <dbReference type="ARBA" id="ARBA00022614"/>
    </source>
</evidence>
<proteinExistence type="predicted"/>
<dbReference type="InterPro" id="IPR032675">
    <property type="entry name" value="LRR_dom_sf"/>
</dbReference>
<dbReference type="Proteomes" id="UP000694569">
    <property type="component" value="Unplaced"/>
</dbReference>
<sequence>MAAAAAKVAKKVNDVVENRETHLGFRITVWTRAPNLSSCGLNAFPIGVLVTLSSVIQDIKSIKLANNEIKSLTPKFFTAFSNLQDLDLQGNVLKELPDVSSVLLLKSINLSKNNFKDFPTKLLEVPSIECINLADNQLEVETTSLPYLPPVAIYLYYSKAGWHVDCQASSVESRKPADKYFYDVSNSSHLQQKKCQFYPCISTCILKTHEKYSF</sequence>
<reference evidence="3" key="2">
    <citation type="submission" date="2025-09" db="UniProtKB">
        <authorList>
            <consortium name="Ensembl"/>
        </authorList>
    </citation>
    <scope>IDENTIFICATION</scope>
</reference>
<dbReference type="GeneTree" id="ENSGT00730000111199"/>
<dbReference type="InterPro" id="IPR050216">
    <property type="entry name" value="LRR_domain-containing"/>
</dbReference>
<gene>
    <name evidence="3" type="primary">LRRC20</name>
</gene>
<keyword evidence="4" id="KW-1185">Reference proteome</keyword>
<dbReference type="PANTHER" id="PTHR48051">
    <property type="match status" value="1"/>
</dbReference>
<keyword evidence="2" id="KW-0677">Repeat</keyword>
<organism evidence="3 4">
    <name type="scientific">Leptobrachium leishanense</name>
    <name type="common">Leishan spiny toad</name>
    <dbReference type="NCBI Taxonomy" id="445787"/>
    <lineage>
        <taxon>Eukaryota</taxon>
        <taxon>Metazoa</taxon>
        <taxon>Chordata</taxon>
        <taxon>Craniata</taxon>
        <taxon>Vertebrata</taxon>
        <taxon>Euteleostomi</taxon>
        <taxon>Amphibia</taxon>
        <taxon>Batrachia</taxon>
        <taxon>Anura</taxon>
        <taxon>Pelobatoidea</taxon>
        <taxon>Megophryidae</taxon>
        <taxon>Leptobrachium</taxon>
    </lineage>
</organism>
<keyword evidence="1" id="KW-0433">Leucine-rich repeat</keyword>